<name>E0NKK3_9FIRM</name>
<accession>E0NKK3</accession>
<evidence type="ECO:0000313" key="3">
    <source>
        <dbReference type="Proteomes" id="UP000003280"/>
    </source>
</evidence>
<reference evidence="2 3" key="1">
    <citation type="submission" date="2010-07" db="EMBL/GenBank/DDBJ databases">
        <authorList>
            <person name="Muzny D."/>
            <person name="Qin X."/>
            <person name="Deng J."/>
            <person name="Jiang H."/>
            <person name="Liu Y."/>
            <person name="Qu J."/>
            <person name="Song X.-Z."/>
            <person name="Zhang L."/>
            <person name="Thornton R."/>
            <person name="Coyle M."/>
            <person name="Francisco L."/>
            <person name="Jackson L."/>
            <person name="Javaid M."/>
            <person name="Korchina V."/>
            <person name="Kovar C."/>
            <person name="Mata R."/>
            <person name="Mathew T."/>
            <person name="Ngo R."/>
            <person name="Nguyen L."/>
            <person name="Nguyen N."/>
            <person name="Okwuonu G."/>
            <person name="Ongeri F."/>
            <person name="Pham C."/>
            <person name="Simmons D."/>
            <person name="Wilczek-Boney K."/>
            <person name="Hale W."/>
            <person name="Jakkamsetti A."/>
            <person name="Pham P."/>
            <person name="Ruth R."/>
            <person name="San Lucas F."/>
            <person name="Warren J."/>
            <person name="Zhang J."/>
            <person name="Zhao Z."/>
            <person name="Zhou C."/>
            <person name="Zhu D."/>
            <person name="Lee S."/>
            <person name="Bess C."/>
            <person name="Blankenburg K."/>
            <person name="Forbes L."/>
            <person name="Fu Q."/>
            <person name="Gubbala S."/>
            <person name="Hirani K."/>
            <person name="Jayaseelan J.C."/>
            <person name="Lara F."/>
            <person name="Munidasa M."/>
            <person name="Palculict T."/>
            <person name="Patil S."/>
            <person name="Pu L.-L."/>
            <person name="Saada N."/>
            <person name="Tang L."/>
            <person name="Weissenberger G."/>
            <person name="Zhu Y."/>
            <person name="Hemphill L."/>
            <person name="Shang Y."/>
            <person name="Youmans B."/>
            <person name="Ayvaz T."/>
            <person name="Ross M."/>
            <person name="Santibanez J."/>
            <person name="Aqrawi P."/>
            <person name="Gross S."/>
            <person name="Joshi V."/>
            <person name="Fowler G."/>
            <person name="Nazareth L."/>
            <person name="Reid J."/>
            <person name="Worley K."/>
            <person name="Petrosino J."/>
            <person name="Highlander S."/>
            <person name="Gibbs R."/>
        </authorList>
    </citation>
    <scope>NUCLEOTIDE SEQUENCE [LARGE SCALE GENOMIC DNA]</scope>
    <source>
        <strain evidence="2 3">ATCC BAA-1640</strain>
    </source>
</reference>
<keyword evidence="3" id="KW-1185">Reference proteome</keyword>
<feature type="transmembrane region" description="Helical" evidence="1">
    <location>
        <begin position="112"/>
        <end position="135"/>
    </location>
</feature>
<keyword evidence="1" id="KW-1133">Transmembrane helix</keyword>
<dbReference type="HOGENOM" id="CLU_128087_0_0_9"/>
<keyword evidence="1" id="KW-0812">Transmembrane</keyword>
<organism evidence="2 3">
    <name type="scientific">Peptoniphilus duerdenii ATCC BAA-1640</name>
    <dbReference type="NCBI Taxonomy" id="862517"/>
    <lineage>
        <taxon>Bacteria</taxon>
        <taxon>Bacillati</taxon>
        <taxon>Bacillota</taxon>
        <taxon>Tissierellia</taxon>
        <taxon>Tissierellales</taxon>
        <taxon>Peptoniphilaceae</taxon>
        <taxon>Peptoniphilus</taxon>
    </lineage>
</organism>
<evidence type="ECO:0000256" key="1">
    <source>
        <dbReference type="SAM" id="Phobius"/>
    </source>
</evidence>
<dbReference type="eggNOG" id="ENOG5032Y15">
    <property type="taxonomic scope" value="Bacteria"/>
</dbReference>
<feature type="transmembrane region" description="Helical" evidence="1">
    <location>
        <begin position="12"/>
        <end position="30"/>
    </location>
</feature>
<feature type="transmembrane region" description="Helical" evidence="1">
    <location>
        <begin position="42"/>
        <end position="61"/>
    </location>
</feature>
<dbReference type="RefSeq" id="WP_008901507.1">
    <property type="nucleotide sequence ID" value="NZ_GL397071.1"/>
</dbReference>
<dbReference type="EMBL" id="AEEH01000028">
    <property type="protein sequence ID" value="EFM25630.1"/>
    <property type="molecule type" value="Genomic_DNA"/>
</dbReference>
<proteinExistence type="predicted"/>
<evidence type="ECO:0000313" key="2">
    <source>
        <dbReference type="EMBL" id="EFM25630.1"/>
    </source>
</evidence>
<dbReference type="Proteomes" id="UP000003280">
    <property type="component" value="Unassembled WGS sequence"/>
</dbReference>
<dbReference type="OrthoDB" id="1097929at2"/>
<sequence length="141" mass="16657">MKYIKDVSRRELLLIAGIVWILAGSMVMKVGIESYFKIETRILYFIPIMVIVFISFYFEVFRKLVNKNFKRIDGLEEKDRKIISFMDRKSYIIMAVMMSSGIFIRKEFHLPMLFFFTFYTGLGAALFAAGVSYICKMKYEE</sequence>
<feature type="transmembrane region" description="Helical" evidence="1">
    <location>
        <begin position="90"/>
        <end position="106"/>
    </location>
</feature>
<dbReference type="STRING" id="862517.HMPREF9225_0692"/>
<comment type="caution">
    <text evidence="2">The sequence shown here is derived from an EMBL/GenBank/DDBJ whole genome shotgun (WGS) entry which is preliminary data.</text>
</comment>
<keyword evidence="1" id="KW-0472">Membrane</keyword>
<gene>
    <name evidence="2" type="ORF">HMPREF9225_0692</name>
</gene>
<protein>
    <submittedName>
        <fullName evidence="2">Uncharacterized protein</fullName>
    </submittedName>
</protein>
<dbReference type="AlphaFoldDB" id="E0NKK3"/>